<accession>A0ABW1XVM3</accession>
<feature type="region of interest" description="Disordered" evidence="1">
    <location>
        <begin position="36"/>
        <end position="75"/>
    </location>
</feature>
<protein>
    <recommendedName>
        <fullName evidence="5">Lipoprotein</fullName>
    </recommendedName>
</protein>
<evidence type="ECO:0000256" key="1">
    <source>
        <dbReference type="SAM" id="MobiDB-lite"/>
    </source>
</evidence>
<keyword evidence="2" id="KW-0732">Signal</keyword>
<dbReference type="EMBL" id="JBHSUW010000001">
    <property type="protein sequence ID" value="MFC6501867.1"/>
    <property type="molecule type" value="Genomic_DNA"/>
</dbReference>
<evidence type="ECO:0000256" key="2">
    <source>
        <dbReference type="SAM" id="SignalP"/>
    </source>
</evidence>
<keyword evidence="4" id="KW-1185">Reference proteome</keyword>
<reference evidence="4" key="1">
    <citation type="journal article" date="2019" name="Int. J. Syst. Evol. Microbiol.">
        <title>The Global Catalogue of Microorganisms (GCM) 10K type strain sequencing project: providing services to taxonomists for standard genome sequencing and annotation.</title>
        <authorList>
            <consortium name="The Broad Institute Genomics Platform"/>
            <consortium name="The Broad Institute Genome Sequencing Center for Infectious Disease"/>
            <person name="Wu L."/>
            <person name="Ma J."/>
        </authorList>
    </citation>
    <scope>NUCLEOTIDE SEQUENCE [LARGE SCALE GENOMIC DNA]</scope>
    <source>
        <strain evidence="4">JCM 4504</strain>
    </source>
</reference>
<proteinExistence type="predicted"/>
<feature type="signal peptide" evidence="2">
    <location>
        <begin position="1"/>
        <end position="33"/>
    </location>
</feature>
<feature type="compositionally biased region" description="Low complexity" evidence="1">
    <location>
        <begin position="60"/>
        <end position="75"/>
    </location>
</feature>
<evidence type="ECO:0008006" key="5">
    <source>
        <dbReference type="Google" id="ProtNLM"/>
    </source>
</evidence>
<comment type="caution">
    <text evidence="3">The sequence shown here is derived from an EMBL/GenBank/DDBJ whole genome shotgun (WGS) entry which is preliminary data.</text>
</comment>
<gene>
    <name evidence="3" type="ORF">ACFQFF_09775</name>
</gene>
<evidence type="ECO:0000313" key="3">
    <source>
        <dbReference type="EMBL" id="MFC6501867.1"/>
    </source>
</evidence>
<dbReference type="RefSeq" id="WP_193449775.1">
    <property type="nucleotide sequence ID" value="NZ_BMUJ01000008.1"/>
</dbReference>
<sequence length="158" mass="16853">MGRGETPWPGATARRFRLARALAALALTLPAGALTTACGDSPADRRPSRAAGEAAPTPPASASASTSPRRPLSPAELCTTAVRHWAREALDGATPYGDYQSMGLSDRQYGVLREVLADARAVRSDHGTRAARSLIDRQARDRCAEAYREGTPTRGPWR</sequence>
<evidence type="ECO:0000313" key="4">
    <source>
        <dbReference type="Proteomes" id="UP001596321"/>
    </source>
</evidence>
<dbReference type="Proteomes" id="UP001596321">
    <property type="component" value="Unassembled WGS sequence"/>
</dbReference>
<name>A0ABW1XVM3_STRPL</name>
<organism evidence="3 4">
    <name type="scientific">Streptomyces plicatus</name>
    <dbReference type="NCBI Taxonomy" id="1922"/>
    <lineage>
        <taxon>Bacteria</taxon>
        <taxon>Bacillati</taxon>
        <taxon>Actinomycetota</taxon>
        <taxon>Actinomycetes</taxon>
        <taxon>Kitasatosporales</taxon>
        <taxon>Streptomycetaceae</taxon>
        <taxon>Streptomyces</taxon>
        <taxon>Streptomyces rochei group</taxon>
    </lineage>
</organism>
<feature type="chain" id="PRO_5047540587" description="Lipoprotein" evidence="2">
    <location>
        <begin position="34"/>
        <end position="158"/>
    </location>
</feature>